<accession>A0A1S3JIQ2</accession>
<dbReference type="GO" id="GO:0006397">
    <property type="term" value="P:mRNA processing"/>
    <property type="evidence" value="ECO:0007669"/>
    <property type="project" value="InterPro"/>
</dbReference>
<feature type="coiled-coil region" evidence="2">
    <location>
        <begin position="482"/>
        <end position="538"/>
    </location>
</feature>
<dbReference type="FunCoup" id="A0A1S3JIQ2">
    <property type="interactions" value="2611"/>
</dbReference>
<dbReference type="Proteomes" id="UP000085678">
    <property type="component" value="Unplaced"/>
</dbReference>
<organism evidence="6 7">
    <name type="scientific">Lingula anatina</name>
    <name type="common">Brachiopod</name>
    <name type="synonym">Lingula unguis</name>
    <dbReference type="NCBI Taxonomy" id="7574"/>
    <lineage>
        <taxon>Eukaryota</taxon>
        <taxon>Metazoa</taxon>
        <taxon>Spiralia</taxon>
        <taxon>Lophotrochozoa</taxon>
        <taxon>Brachiopoda</taxon>
        <taxon>Linguliformea</taxon>
        <taxon>Lingulata</taxon>
        <taxon>Lingulida</taxon>
        <taxon>Linguloidea</taxon>
        <taxon>Lingulidae</taxon>
        <taxon>Lingula</taxon>
    </lineage>
</organism>
<feature type="domain" description="THO complex subunitTHOC2 C-terminal" evidence="4">
    <location>
        <begin position="456"/>
        <end position="757"/>
    </location>
</feature>
<dbReference type="AlphaFoldDB" id="A0A1S3JIQ2"/>
<name>A0A1S3JIQ2_LINAN</name>
<dbReference type="GO" id="GO:0006406">
    <property type="term" value="P:mRNA export from nucleus"/>
    <property type="evidence" value="ECO:0007669"/>
    <property type="project" value="InterPro"/>
</dbReference>
<dbReference type="STRING" id="7574.A0A1S3JIQ2"/>
<reference evidence="7" key="1">
    <citation type="submission" date="2025-08" db="UniProtKB">
        <authorList>
            <consortium name="RefSeq"/>
        </authorList>
    </citation>
    <scope>IDENTIFICATION</scope>
    <source>
        <tissue evidence="7">Gonads</tissue>
    </source>
</reference>
<dbReference type="OrthoDB" id="29024at2759"/>
<evidence type="ECO:0000256" key="2">
    <source>
        <dbReference type="SAM" id="Coils"/>
    </source>
</evidence>
<dbReference type="InterPro" id="IPR021418">
    <property type="entry name" value="THO_THOC2_C"/>
</dbReference>
<feature type="domain" description="THO complex subunit 2 N-terminal" evidence="5">
    <location>
        <begin position="40"/>
        <end position="117"/>
    </location>
</feature>
<feature type="compositionally biased region" description="Basic and acidic residues" evidence="3">
    <location>
        <begin position="820"/>
        <end position="884"/>
    </location>
</feature>
<feature type="compositionally biased region" description="Polar residues" evidence="3">
    <location>
        <begin position="781"/>
        <end position="819"/>
    </location>
</feature>
<dbReference type="RefSeq" id="XP_013410006.1">
    <property type="nucleotide sequence ID" value="XM_013554552.1"/>
</dbReference>
<evidence type="ECO:0000256" key="3">
    <source>
        <dbReference type="SAM" id="MobiDB-lite"/>
    </source>
</evidence>
<dbReference type="PANTHER" id="PTHR21597">
    <property type="entry name" value="THO2 PROTEIN"/>
    <property type="match status" value="1"/>
</dbReference>
<dbReference type="InterPro" id="IPR040007">
    <property type="entry name" value="Tho2"/>
</dbReference>
<evidence type="ECO:0000256" key="1">
    <source>
        <dbReference type="ARBA" id="ARBA00047033"/>
    </source>
</evidence>
<sequence>MGQAILLSPSDSDINESFKKEVTSAREYARKLNVVILSDKAKEEKENEDDSGKIKQNNNQKLGLCESLLAVGDWNHAEQIIKRLPQYSATAQPPIAQGLCALLHIILDPLYRQYSGLPAKVFKYTPRLGLSVTQCHTFGDLVTVAFPMLAYLGPSLSCDPKLMVKLIRVLKTFMEKRRSGELMDSMEPVFHGLLTVLDEVLIPSLCMMNCNCGMSEEIWALLKYLPYEHRYLLYGHWKNETYNIEPRLIKIRADCLERAKYIMKRLSKENVKPSGRQIGKLSHSNPGVIFEYGGYFAQVKNIKKSSNRLKETLLEHDLAIPMCLLMVQQRDCIVYQEGGDRFIKLVGKLYDQCQDTLVQFGSFLSTQLSTEEFVKRLPSIEVLVGDYHVAPDAAFFLSRPMYTHAINTKFDELRKIDKSNKNSTNQLKTQRYIEAAASVMEPVIEAVKPVNSPKVWEEISPQFYVTFWSLSIYDLHVPSVAYNKQMDQLRKVQQAVDETKDMAQSKKKKERERCFALIDKLKDEERKQEEHVQRVVARLKGEKDNWIPARSTKNDTITQFLQVCIFPRCCFTASDAVYCAKFIEVLHELKTPNFSTLICYDRIYCDITYTVACCTENEAHRYGRFLCAAFETIMRWHSDKAVFEKECGSHPGFVTVYRKTDTNNKTNQHGQLDYENYRHICHKWQFRTTKAMVACLESGDYGQIRNALIVLTKVLQYYPKVLNYGQALERRVDRIRQEEKEKRPDIYALAMGYIGQLKSKKNTWIPEQEFHIKENTRRVQSKQGTTVKTNSQSAPVKSEPNGTGTAATASENGKTTSSGRVKEEKDVKQEGKERSKESREREVREGSREERRLEKSDSQSSDRSESRADTGKTPDSKSSEKKEQGGLICPCGSGKDQGYADSKDKSRSKSPPSERRKSDKKSERKRAMDYSPDDSEDRFDSKKKRGEQDSPTAVSLDPGENSFYIEGYSIACSHALANL</sequence>
<dbReference type="InterPro" id="IPR032302">
    <property type="entry name" value="THOC2_N"/>
</dbReference>
<dbReference type="Pfam" id="PF16134">
    <property type="entry name" value="THOC2_N"/>
    <property type="match status" value="2"/>
</dbReference>
<feature type="domain" description="THO complex subunit 2 N-terminal" evidence="5">
    <location>
        <begin position="132"/>
        <end position="276"/>
    </location>
</feature>
<dbReference type="PANTHER" id="PTHR21597:SF0">
    <property type="entry name" value="THO COMPLEX SUBUNIT 2"/>
    <property type="match status" value="1"/>
</dbReference>
<evidence type="ECO:0000259" key="5">
    <source>
        <dbReference type="Pfam" id="PF16134"/>
    </source>
</evidence>
<evidence type="ECO:0000259" key="4">
    <source>
        <dbReference type="Pfam" id="PF11262"/>
    </source>
</evidence>
<feature type="compositionally biased region" description="Basic and acidic residues" evidence="3">
    <location>
        <begin position="901"/>
        <end position="928"/>
    </location>
</feature>
<evidence type="ECO:0000313" key="7">
    <source>
        <dbReference type="RefSeq" id="XP_013410006.1"/>
    </source>
</evidence>
<feature type="region of interest" description="Disordered" evidence="3">
    <location>
        <begin position="775"/>
        <end position="960"/>
    </location>
</feature>
<dbReference type="GO" id="GO:0000445">
    <property type="term" value="C:THO complex part of transcription export complex"/>
    <property type="evidence" value="ECO:0007669"/>
    <property type="project" value="TreeGrafter"/>
</dbReference>
<keyword evidence="6" id="KW-1185">Reference proteome</keyword>
<dbReference type="Pfam" id="PF11262">
    <property type="entry name" value="Tho2"/>
    <property type="match status" value="1"/>
</dbReference>
<protein>
    <submittedName>
        <fullName evidence="7">THO complex subunit 2-like</fullName>
    </submittedName>
</protein>
<dbReference type="KEGG" id="lak:106173414"/>
<gene>
    <name evidence="7" type="primary">LOC106173414</name>
</gene>
<comment type="subunit">
    <text evidence="1">Component of the THO subcomplex, which is composed of THOC1, THOC2, THOC3, THOC5, THOC6 and THOC7. The THO subcomplex interacts with DDX39B to form the THO-DDX39B complex which multimerizes into a 28-subunit tetrameric assembly. Component of the transcription/export (TREX) complex at least composed of ALYREF/THOC4, DDX39B, SARNP/CIP29, CHTOP and the THO subcomplex; in the complex interacts with THOC1, THOC3, THOC5, THOC7 and DDX39B. TREX seems to have a dynamic structure involving ATP-dependent remodeling. Interacts with POLDIP3 and ZC3H11A.</text>
</comment>
<evidence type="ECO:0000313" key="6">
    <source>
        <dbReference type="Proteomes" id="UP000085678"/>
    </source>
</evidence>
<proteinExistence type="predicted"/>
<dbReference type="InParanoid" id="A0A1S3JIQ2"/>
<dbReference type="GO" id="GO:0003729">
    <property type="term" value="F:mRNA binding"/>
    <property type="evidence" value="ECO:0007669"/>
    <property type="project" value="TreeGrafter"/>
</dbReference>
<dbReference type="GeneID" id="106173414"/>
<keyword evidence="2" id="KW-0175">Coiled coil</keyword>